<dbReference type="NCBIfam" id="TIGR03919">
    <property type="entry name" value="T7SS_EccB"/>
    <property type="match status" value="1"/>
</dbReference>
<proteinExistence type="inferred from homology"/>
<dbReference type="SUPFAM" id="SSF52743">
    <property type="entry name" value="Subtilisin-like"/>
    <property type="match status" value="1"/>
</dbReference>
<sequence length="863" mass="89592">MATSKDILDAQRFNKRRLISAFTSGKPGGREVELKSPMGPMLVGAVLTLLILVGAWIFGRFAPALPSNWQNGMFITDSDTGAQFFSIDGTLHPVRNAVSAQLLAEGVTVSRTSVGSSALTDIPRGPEVGIVGAPDSVPKPDSLANTGWAACPAEGGEHLTIGGKPQPTGGVNGSLVSNNERTYLVADGRRYEILEGDLALVRLAFGWDAAEITPVSSNWLDLFEEGERISPWSLDGATDTPVGMTGALSSAKIGTMVEVLDGRTSRYYLVTGKDTLDSMTDFERSMYSTSTGPNTGDNVIRASVGDVSGLKVSPDSPGPSSWPRQVPLLNEEGTIPCAILRGDEKGVRTEVAQATRPEGPGIVIAGGSGALVRATGGGSIGALFVITDVGMAFGLEGAPEDIVQRLGYQMTDITDVPSPWVKLLPQGPTLSTTAAWASVPTGDMAADGQVAVAAPYAASNQTASLNQPAALAQTASLPLGPKSREAEAEAGEQCERGNPQYLPQTPTAFTQLGIDRAQQLALGEGVTVAVVDSGVDSRNKHLNGVQGGHDFTGAGNGLQDDEGHGTAVAGIIAAQPVDGSGLVGVAPKAKILPVRVYQSTQDNKMVGPNIPMTADGIRWAADHGAQVIVAALSTSTDDPKLAEAVAYAQGKGSLVVASAGNRNTADEDDKADGVRYPAGYDGVVSVTAVTDDGQPTDAAIHGVHVGVAAPGQNVLVSWFNDGDCIIAPDAPSTSFSTAYVAGVAALVASEYPDESPEMWKWRIEVSALRPSIAEHNELTGWGIVSPFDALTVTPDSAYQGPLVPGGERRPENAQAGRTPPQAEEKPLLVRHQAAIGITGVGALGVVVLWLLRRGVDLRNRRAR</sequence>
<dbReference type="InterPro" id="IPR007795">
    <property type="entry name" value="T7SS_EccB"/>
</dbReference>
<dbReference type="Pfam" id="PF05108">
    <property type="entry name" value="T7SS_ESX1_EccB"/>
    <property type="match status" value="1"/>
</dbReference>
<dbReference type="InterPro" id="IPR044857">
    <property type="entry name" value="T7SS_EccB_R1"/>
</dbReference>
<evidence type="ECO:0000256" key="4">
    <source>
        <dbReference type="ARBA" id="ARBA00022825"/>
    </source>
</evidence>
<protein>
    <submittedName>
        <fullName evidence="9">Type VII secretion protein EccB</fullName>
    </submittedName>
</protein>
<dbReference type="Gene3D" id="3.40.50.200">
    <property type="entry name" value="Peptidase S8/S53 domain"/>
    <property type="match status" value="1"/>
</dbReference>
<dbReference type="PANTHER" id="PTHR40765:SF2">
    <property type="entry name" value="ESX-2 SECRETION SYSTEM ATPASE ECCB2"/>
    <property type="match status" value="1"/>
</dbReference>
<dbReference type="EMBL" id="JBHUNF010000004">
    <property type="protein sequence ID" value="MFD2674974.1"/>
    <property type="molecule type" value="Genomic_DNA"/>
</dbReference>
<dbReference type="PRINTS" id="PR00723">
    <property type="entry name" value="SUBTILISIN"/>
</dbReference>
<dbReference type="PROSITE" id="PS00137">
    <property type="entry name" value="SUBTILASE_HIS"/>
    <property type="match status" value="1"/>
</dbReference>
<reference evidence="10" key="1">
    <citation type="journal article" date="2019" name="Int. J. Syst. Evol. Microbiol.">
        <title>The Global Catalogue of Microorganisms (GCM) 10K type strain sequencing project: providing services to taxonomists for standard genome sequencing and annotation.</title>
        <authorList>
            <consortium name="The Broad Institute Genomics Platform"/>
            <consortium name="The Broad Institute Genome Sequencing Center for Infectious Disease"/>
            <person name="Wu L."/>
            <person name="Ma J."/>
        </authorList>
    </citation>
    <scope>NUCLEOTIDE SEQUENCE [LARGE SCALE GENOMIC DNA]</scope>
    <source>
        <strain evidence="10">TISTR 1511</strain>
    </source>
</reference>
<feature type="transmembrane region" description="Helical" evidence="7">
    <location>
        <begin position="833"/>
        <end position="851"/>
    </location>
</feature>
<dbReference type="Gene3D" id="3.30.2390.20">
    <property type="entry name" value="Type VII secretion system EccB, repeat 1 domain"/>
    <property type="match status" value="1"/>
</dbReference>
<dbReference type="PROSITE" id="PS51892">
    <property type="entry name" value="SUBTILASE"/>
    <property type="match status" value="1"/>
</dbReference>
<dbReference type="InterPro" id="IPR000209">
    <property type="entry name" value="Peptidase_S8/S53_dom"/>
</dbReference>
<evidence type="ECO:0000256" key="7">
    <source>
        <dbReference type="SAM" id="Phobius"/>
    </source>
</evidence>
<name>A0ABW5RJE2_9MICO</name>
<dbReference type="Proteomes" id="UP001597453">
    <property type="component" value="Unassembled WGS sequence"/>
</dbReference>
<evidence type="ECO:0000256" key="2">
    <source>
        <dbReference type="ARBA" id="ARBA00022670"/>
    </source>
</evidence>
<evidence type="ECO:0000259" key="8">
    <source>
        <dbReference type="Pfam" id="PF00082"/>
    </source>
</evidence>
<evidence type="ECO:0000313" key="10">
    <source>
        <dbReference type="Proteomes" id="UP001597453"/>
    </source>
</evidence>
<dbReference type="RefSeq" id="WP_066057069.1">
    <property type="nucleotide sequence ID" value="NZ_JBHUNF010000004.1"/>
</dbReference>
<keyword evidence="7" id="KW-0812">Transmembrane</keyword>
<feature type="region of interest" description="Disordered" evidence="6">
    <location>
        <begin position="483"/>
        <end position="502"/>
    </location>
</feature>
<feature type="domain" description="Peptidase S8/S53" evidence="8">
    <location>
        <begin position="523"/>
        <end position="782"/>
    </location>
</feature>
<evidence type="ECO:0000256" key="1">
    <source>
        <dbReference type="ARBA" id="ARBA00011073"/>
    </source>
</evidence>
<feature type="active site" description="Charge relay system" evidence="5">
    <location>
        <position position="734"/>
    </location>
</feature>
<evidence type="ECO:0000256" key="5">
    <source>
        <dbReference type="PROSITE-ProRule" id="PRU01240"/>
    </source>
</evidence>
<organism evidence="9 10">
    <name type="scientific">Gulosibacter bifidus</name>
    <dbReference type="NCBI Taxonomy" id="272239"/>
    <lineage>
        <taxon>Bacteria</taxon>
        <taxon>Bacillati</taxon>
        <taxon>Actinomycetota</taxon>
        <taxon>Actinomycetes</taxon>
        <taxon>Micrococcales</taxon>
        <taxon>Microbacteriaceae</taxon>
        <taxon>Gulosibacter</taxon>
    </lineage>
</organism>
<keyword evidence="7" id="KW-0472">Membrane</keyword>
<keyword evidence="3 5" id="KW-0378">Hydrolase</keyword>
<gene>
    <name evidence="9" type="primary">eccB</name>
    <name evidence="9" type="ORF">ACFSUQ_06655</name>
</gene>
<feature type="region of interest" description="Disordered" evidence="6">
    <location>
        <begin position="798"/>
        <end position="824"/>
    </location>
</feature>
<feature type="transmembrane region" description="Helical" evidence="7">
    <location>
        <begin position="39"/>
        <end position="58"/>
    </location>
</feature>
<dbReference type="InterPro" id="IPR022398">
    <property type="entry name" value="Peptidase_S8_His-AS"/>
</dbReference>
<feature type="active site" description="Charge relay system" evidence="5">
    <location>
        <position position="532"/>
    </location>
</feature>
<evidence type="ECO:0000313" key="9">
    <source>
        <dbReference type="EMBL" id="MFD2674974.1"/>
    </source>
</evidence>
<keyword evidence="7" id="KW-1133">Transmembrane helix</keyword>
<dbReference type="InterPro" id="IPR015500">
    <property type="entry name" value="Peptidase_S8_subtilisin-rel"/>
</dbReference>
<comment type="caution">
    <text evidence="9">The sequence shown here is derived from an EMBL/GenBank/DDBJ whole genome shotgun (WGS) entry which is preliminary data.</text>
</comment>
<evidence type="ECO:0000256" key="6">
    <source>
        <dbReference type="SAM" id="MobiDB-lite"/>
    </source>
</evidence>
<keyword evidence="4 5" id="KW-0720">Serine protease</keyword>
<dbReference type="InterPro" id="IPR023827">
    <property type="entry name" value="Peptidase_S8_Asp-AS"/>
</dbReference>
<dbReference type="PANTHER" id="PTHR40765">
    <property type="entry name" value="ESX-2 SECRETION SYSTEM ATPASE ECCB2"/>
    <property type="match status" value="1"/>
</dbReference>
<dbReference type="InterPro" id="IPR036852">
    <property type="entry name" value="Peptidase_S8/S53_dom_sf"/>
</dbReference>
<dbReference type="Pfam" id="PF00082">
    <property type="entry name" value="Peptidase_S8"/>
    <property type="match status" value="1"/>
</dbReference>
<accession>A0ABW5RJE2</accession>
<dbReference type="PROSITE" id="PS00136">
    <property type="entry name" value="SUBTILASE_ASP"/>
    <property type="match status" value="1"/>
</dbReference>
<feature type="active site" description="Charge relay system" evidence="5">
    <location>
        <position position="564"/>
    </location>
</feature>
<comment type="similarity">
    <text evidence="1 5">Belongs to the peptidase S8 family.</text>
</comment>
<evidence type="ECO:0000256" key="3">
    <source>
        <dbReference type="ARBA" id="ARBA00022801"/>
    </source>
</evidence>
<keyword evidence="10" id="KW-1185">Reference proteome</keyword>
<keyword evidence="2 5" id="KW-0645">Protease</keyword>